<reference evidence="3 4" key="1">
    <citation type="submission" date="2014-04" db="EMBL/GenBank/DDBJ databases">
        <title>Pseudoalteromonas galatheae sp. nov., isolated from a deep-sea polychaete near Canal Concepcion, Chile.</title>
        <authorList>
            <person name="Machado H.R."/>
            <person name="Gram L."/>
            <person name="Vynne N.G."/>
        </authorList>
    </citation>
    <scope>NUCLEOTIDE SEQUENCE [LARGE SCALE GENOMIC DNA]</scope>
    <source>
        <strain evidence="3 4">KMM216</strain>
    </source>
</reference>
<feature type="signal peptide" evidence="1">
    <location>
        <begin position="1"/>
        <end position="19"/>
    </location>
</feature>
<dbReference type="PANTHER" id="PTHR46182">
    <property type="entry name" value="FI19480P1"/>
    <property type="match status" value="1"/>
</dbReference>
<protein>
    <recommendedName>
        <fullName evidence="2">PKD/Chitinase domain-containing protein</fullName>
    </recommendedName>
</protein>
<name>A0ABD3Y522_9GAMM</name>
<dbReference type="RefSeq" id="WP_033031512.1">
    <property type="nucleotide sequence ID" value="NZ_JJNZ01000070.1"/>
</dbReference>
<feature type="chain" id="PRO_5044891748" description="PKD/Chitinase domain-containing protein" evidence="1">
    <location>
        <begin position="20"/>
        <end position="810"/>
    </location>
</feature>
<comment type="caution">
    <text evidence="3">The sequence shown here is derived from an EMBL/GenBank/DDBJ whole genome shotgun (WGS) entry which is preliminary data.</text>
</comment>
<evidence type="ECO:0000259" key="2">
    <source>
        <dbReference type="SMART" id="SM00089"/>
    </source>
</evidence>
<dbReference type="EMBL" id="JJNZ01000070">
    <property type="protein sequence ID" value="KDC49171.1"/>
    <property type="molecule type" value="Genomic_DNA"/>
</dbReference>
<evidence type="ECO:0000313" key="3">
    <source>
        <dbReference type="EMBL" id="KDC49171.1"/>
    </source>
</evidence>
<dbReference type="AlphaFoldDB" id="A0ABD3Y522"/>
<dbReference type="Proteomes" id="UP000027154">
    <property type="component" value="Unassembled WGS sequence"/>
</dbReference>
<dbReference type="Gene3D" id="2.60.40.10">
    <property type="entry name" value="Immunoglobulins"/>
    <property type="match status" value="4"/>
</dbReference>
<organism evidence="3 4">
    <name type="scientific">Pseudoalteromonas fuliginea</name>
    <dbReference type="NCBI Taxonomy" id="1872678"/>
    <lineage>
        <taxon>Bacteria</taxon>
        <taxon>Pseudomonadati</taxon>
        <taxon>Pseudomonadota</taxon>
        <taxon>Gammaproteobacteria</taxon>
        <taxon>Alteromonadales</taxon>
        <taxon>Pseudoalteromonadaceae</taxon>
        <taxon>Pseudoalteromonas</taxon>
    </lineage>
</organism>
<proteinExistence type="predicted"/>
<evidence type="ECO:0000256" key="1">
    <source>
        <dbReference type="SAM" id="SignalP"/>
    </source>
</evidence>
<feature type="domain" description="PKD/Chitinase" evidence="2">
    <location>
        <begin position="50"/>
        <end position="135"/>
    </location>
</feature>
<dbReference type="InterPro" id="IPR035986">
    <property type="entry name" value="PKD_dom_sf"/>
</dbReference>
<dbReference type="SMART" id="SM00089">
    <property type="entry name" value="PKD"/>
    <property type="match status" value="3"/>
</dbReference>
<dbReference type="PROSITE" id="PS51257">
    <property type="entry name" value="PROKAR_LIPOPROTEIN"/>
    <property type="match status" value="1"/>
</dbReference>
<dbReference type="InterPro" id="IPR022409">
    <property type="entry name" value="PKD/Chitinase_dom"/>
</dbReference>
<feature type="domain" description="PKD/Chitinase" evidence="2">
    <location>
        <begin position="450"/>
        <end position="542"/>
    </location>
</feature>
<keyword evidence="1" id="KW-0732">Signal</keyword>
<sequence>MKKIFCVIAIIGLSLTMSACGGSSDKKADTEVQVPQQKPIAVIELQSPTEQTFSLEAGAVQVTLNADTSTSAEGTSLTYTWQLIERPAASKSDITSADSVITEFTADFPGEYVVNLIVNDGTNNSEAVRFTLTATSPYPIAITESIYSVNLGTDSIGLDGSQSVTPTGETGSLAYQWELIEKPIDSTGYLNNADQSQSTLFVDLAGDYKLQFIVTYNGIASESVNVTVSVAEGNAPPVAKADDITIILGEEAVLDASSSIDPEGEKLQYRWQWGYSPTEPDNAPLTKLDGATTAKVRFTPQAVASYKVMLFVFDGTRKSEEKEITVTVNKNPEATTNAAPIGELSATGYYPSYSIGEQEVGLRAEFNFTGYDPEGEALQIIDATLVEKPEGSVAELVDIGSWKPMGKKIQKLDIAGTYLVRMVISDGENQISLDATMEAKVGNVNAQPSTSGVSAQSKSVLVGDALVFDASSSDPNDDPITFHWELTDKPDGSNATIEAVIEPESQEYRRAKVITDVPGSYTARLIVEDDRGLFAKTYAQDNGLAKLTNTTPEIRSVVWARNWGRLSPGEDYYQILTCMSLLHRPVTIDADGDEVFTHEELISAPEGGEFTSSPSEADCPNTRGQVFTKPGTYTFRYSATDLIDDAPQYDFVVKVDPIAEAKGVRLRSLNDNDESLWQPLPYENIPPFANDFYASSKPFLEEGYVRWSLTATDADYTIENLHVSHINGDLESLTPRFENLMQGQVIAKGESVEFKTLLPVVTCVRNEEASEGFHFSFRIKEIPEITFVYETWRTANQSSLFYEWTECEED</sequence>
<dbReference type="PANTHER" id="PTHR46182:SF2">
    <property type="entry name" value="FI19480P1"/>
    <property type="match status" value="1"/>
</dbReference>
<feature type="domain" description="PKD/Chitinase" evidence="2">
    <location>
        <begin position="236"/>
        <end position="329"/>
    </location>
</feature>
<evidence type="ECO:0000313" key="4">
    <source>
        <dbReference type="Proteomes" id="UP000027154"/>
    </source>
</evidence>
<dbReference type="InterPro" id="IPR029865">
    <property type="entry name" value="KIAA0319-like"/>
</dbReference>
<dbReference type="SUPFAM" id="SSF49299">
    <property type="entry name" value="PKD domain"/>
    <property type="match status" value="1"/>
</dbReference>
<dbReference type="InterPro" id="IPR013783">
    <property type="entry name" value="Ig-like_fold"/>
</dbReference>
<gene>
    <name evidence="3" type="ORF">DC53_17905</name>
</gene>
<accession>A0ABD3Y522</accession>